<sequence length="99" mass="11445">MNLDPVLGLRLLMWRRSFLGNLLVLLPKVETWSGRLKMQCMNEINAKLDVLLVYAAPLHHKVLAANVVLHLHHQVEVSLREVLHERRTQIDMAMKMSLS</sequence>
<evidence type="ECO:0000313" key="1">
    <source>
        <dbReference type="EMBL" id="CAB4279861.1"/>
    </source>
</evidence>
<gene>
    <name evidence="1" type="ORF">CURHAP_LOCUS32519</name>
</gene>
<proteinExistence type="predicted"/>
<dbReference type="Proteomes" id="UP000507222">
    <property type="component" value="Unassembled WGS sequence"/>
</dbReference>
<dbReference type="EMBL" id="CAEKDK010000005">
    <property type="protein sequence ID" value="CAB4279861.1"/>
    <property type="molecule type" value="Genomic_DNA"/>
</dbReference>
<name>A0A6J5UV56_PRUAR</name>
<reference evidence="1 2" key="1">
    <citation type="submission" date="2020-05" db="EMBL/GenBank/DDBJ databases">
        <authorList>
            <person name="Campoy J."/>
            <person name="Schneeberger K."/>
            <person name="Spophaly S."/>
        </authorList>
    </citation>
    <scope>NUCLEOTIDE SEQUENCE [LARGE SCALE GENOMIC DNA]</scope>
    <source>
        <strain evidence="1">PruArmRojPasFocal</strain>
    </source>
</reference>
<evidence type="ECO:0000313" key="2">
    <source>
        <dbReference type="Proteomes" id="UP000507222"/>
    </source>
</evidence>
<protein>
    <submittedName>
        <fullName evidence="1">Uncharacterized protein</fullName>
    </submittedName>
</protein>
<organism evidence="1 2">
    <name type="scientific">Prunus armeniaca</name>
    <name type="common">Apricot</name>
    <name type="synonym">Armeniaca vulgaris</name>
    <dbReference type="NCBI Taxonomy" id="36596"/>
    <lineage>
        <taxon>Eukaryota</taxon>
        <taxon>Viridiplantae</taxon>
        <taxon>Streptophyta</taxon>
        <taxon>Embryophyta</taxon>
        <taxon>Tracheophyta</taxon>
        <taxon>Spermatophyta</taxon>
        <taxon>Magnoliopsida</taxon>
        <taxon>eudicotyledons</taxon>
        <taxon>Gunneridae</taxon>
        <taxon>Pentapetalae</taxon>
        <taxon>rosids</taxon>
        <taxon>fabids</taxon>
        <taxon>Rosales</taxon>
        <taxon>Rosaceae</taxon>
        <taxon>Amygdaloideae</taxon>
        <taxon>Amygdaleae</taxon>
        <taxon>Prunus</taxon>
    </lineage>
</organism>
<accession>A0A6J5UV56</accession>
<dbReference type="AlphaFoldDB" id="A0A6J5UV56"/>